<dbReference type="InterPro" id="IPR005358">
    <property type="entry name" value="Puta_zinc/iron-chelating_dom"/>
</dbReference>
<dbReference type="GO" id="GO:0032259">
    <property type="term" value="P:methylation"/>
    <property type="evidence" value="ECO:0007669"/>
    <property type="project" value="UniProtKB-KW"/>
</dbReference>
<protein>
    <submittedName>
        <fullName evidence="1">Flagellin N-methylase</fullName>
    </submittedName>
</protein>
<keyword evidence="1" id="KW-0969">Cilium</keyword>
<dbReference type="GO" id="GO:0008168">
    <property type="term" value="F:methyltransferase activity"/>
    <property type="evidence" value="ECO:0007669"/>
    <property type="project" value="UniProtKB-KW"/>
</dbReference>
<keyword evidence="1" id="KW-0808">Transferase</keyword>
<gene>
    <name evidence="1" type="ORF">QV03_06105</name>
</gene>
<sequence length="88" mass="10383">MDKLSDFPCSACGKCCRRVNLSEQTRFLDRGDGICLHFDESTNLCKIYENRPLVCRVKDYYLANLTDQYSWEEFVFLNIKICEVLQKE</sequence>
<accession>A0A1A7NYX1</accession>
<dbReference type="OrthoDB" id="71604at2"/>
<dbReference type="RefSeq" id="WP_065232253.1">
    <property type="nucleotide sequence ID" value="NZ_CP110225.1"/>
</dbReference>
<evidence type="ECO:0000313" key="1">
    <source>
        <dbReference type="EMBL" id="OBW98606.1"/>
    </source>
</evidence>
<dbReference type="PATRIC" id="fig|750.21.peg.1312"/>
<proteinExistence type="predicted"/>
<name>A0A1A7NYX1_9PAST</name>
<reference evidence="1 2" key="1">
    <citation type="submission" date="2014-11" db="EMBL/GenBank/DDBJ databases">
        <title>Pan-genome of Gallibacterium spp.</title>
        <authorList>
            <person name="Kudirkiene E."/>
            <person name="Bojesen A.M."/>
        </authorList>
    </citation>
    <scope>NUCLEOTIDE SEQUENCE [LARGE SCALE GENOMIC DNA]</scope>
    <source>
        <strain evidence="1 2">F 279</strain>
    </source>
</reference>
<keyword evidence="1" id="KW-0282">Flagellum</keyword>
<dbReference type="EMBL" id="JTJO01000028">
    <property type="protein sequence ID" value="OBW98606.1"/>
    <property type="molecule type" value="Genomic_DNA"/>
</dbReference>
<dbReference type="Pfam" id="PF03692">
    <property type="entry name" value="CxxCxxCC"/>
    <property type="match status" value="1"/>
</dbReference>
<dbReference type="AlphaFoldDB" id="A0A1A7NYX1"/>
<comment type="caution">
    <text evidence="1">The sequence shown here is derived from an EMBL/GenBank/DDBJ whole genome shotgun (WGS) entry which is preliminary data.</text>
</comment>
<evidence type="ECO:0000313" key="2">
    <source>
        <dbReference type="Proteomes" id="UP000092643"/>
    </source>
</evidence>
<keyword evidence="1" id="KW-0966">Cell projection</keyword>
<keyword evidence="1" id="KW-0489">Methyltransferase</keyword>
<organism evidence="1 2">
    <name type="scientific">Gallibacterium anatis</name>
    <dbReference type="NCBI Taxonomy" id="750"/>
    <lineage>
        <taxon>Bacteria</taxon>
        <taxon>Pseudomonadati</taxon>
        <taxon>Pseudomonadota</taxon>
        <taxon>Gammaproteobacteria</taxon>
        <taxon>Pasteurellales</taxon>
        <taxon>Pasteurellaceae</taxon>
        <taxon>Gallibacterium</taxon>
    </lineage>
</organism>
<dbReference type="Proteomes" id="UP000092643">
    <property type="component" value="Unassembled WGS sequence"/>
</dbReference>